<protein>
    <recommendedName>
        <fullName evidence="3">Glycosyl transferase family 4</fullName>
    </recommendedName>
</protein>
<dbReference type="Proteomes" id="UP000319865">
    <property type="component" value="Unassembled WGS sequence"/>
</dbReference>
<reference evidence="1 2" key="1">
    <citation type="submission" date="2019-06" db="EMBL/GenBank/DDBJ databases">
        <title>Sequencing the genomes of 1000 actinobacteria strains.</title>
        <authorList>
            <person name="Klenk H.-P."/>
        </authorList>
    </citation>
    <scope>NUCLEOTIDE SEQUENCE [LARGE SCALE GENOMIC DNA]</scope>
    <source>
        <strain evidence="1 2">DSM 46837</strain>
    </source>
</reference>
<dbReference type="RefSeq" id="WP_142025668.1">
    <property type="nucleotide sequence ID" value="NZ_VFQE01000001.1"/>
</dbReference>
<dbReference type="EMBL" id="VFQE01000001">
    <property type="protein sequence ID" value="TQN43129.1"/>
    <property type="molecule type" value="Genomic_DNA"/>
</dbReference>
<organism evidence="1 2">
    <name type="scientific">Blastococcus colisei</name>
    <dbReference type="NCBI Taxonomy" id="1564162"/>
    <lineage>
        <taxon>Bacteria</taxon>
        <taxon>Bacillati</taxon>
        <taxon>Actinomycetota</taxon>
        <taxon>Actinomycetes</taxon>
        <taxon>Geodermatophilales</taxon>
        <taxon>Geodermatophilaceae</taxon>
        <taxon>Blastococcus</taxon>
    </lineage>
</organism>
<evidence type="ECO:0000313" key="2">
    <source>
        <dbReference type="Proteomes" id="UP000319865"/>
    </source>
</evidence>
<comment type="caution">
    <text evidence="1">The sequence shown here is derived from an EMBL/GenBank/DDBJ whole genome shotgun (WGS) entry which is preliminary data.</text>
</comment>
<proteinExistence type="predicted"/>
<evidence type="ECO:0000313" key="1">
    <source>
        <dbReference type="EMBL" id="TQN43129.1"/>
    </source>
</evidence>
<dbReference type="Gene3D" id="3.40.50.2000">
    <property type="entry name" value="Glycogen Phosphorylase B"/>
    <property type="match status" value="2"/>
</dbReference>
<dbReference type="SUPFAM" id="SSF53756">
    <property type="entry name" value="UDP-Glycosyltransferase/glycogen phosphorylase"/>
    <property type="match status" value="1"/>
</dbReference>
<evidence type="ECO:0008006" key="3">
    <source>
        <dbReference type="Google" id="ProtNLM"/>
    </source>
</evidence>
<keyword evidence="2" id="KW-1185">Reference proteome</keyword>
<dbReference type="OrthoDB" id="477186at2"/>
<accession>A0A543PGB8</accession>
<gene>
    <name evidence="1" type="ORF">FHU33_2557</name>
</gene>
<dbReference type="AlphaFoldDB" id="A0A543PGB8"/>
<name>A0A543PGB8_9ACTN</name>
<sequence length="166" mass="18347">MRVHVLDLITEYSGAADVSVMVRPTDGGRRMLHRAAELGARMLRLPSPRDPRFAELIGGFLAGHPADVFHCHVGTRSEDRDGVRLARLAGCRVVVQTRHLPYLVQPADPAALRAAIAALFPDPRLRHSRGAAGRRRYLAESTRERTAARTADVYERELLAAVVRRG</sequence>